<name>H0E6B2_9ACTN</name>
<reference evidence="2 3" key="1">
    <citation type="journal article" date="2013" name="Biodegradation">
        <title>Quantitative proteomic analysis of ibuprofen-degrading Patulibacter sp. strain I11.</title>
        <authorList>
            <person name="Almeida B."/>
            <person name="Kjeldal H."/>
            <person name="Lolas I."/>
            <person name="Knudsen A.D."/>
            <person name="Carvalho G."/>
            <person name="Nielsen K.L."/>
            <person name="Barreto Crespo M.T."/>
            <person name="Stensballe A."/>
            <person name="Nielsen J.L."/>
        </authorList>
    </citation>
    <scope>NUCLEOTIDE SEQUENCE [LARGE SCALE GENOMIC DNA]</scope>
    <source>
        <strain evidence="2 3">I11</strain>
    </source>
</reference>
<dbReference type="InterPro" id="IPR004143">
    <property type="entry name" value="BPL_LPL_catalytic"/>
</dbReference>
<proteinExistence type="predicted"/>
<dbReference type="GO" id="GO:0016874">
    <property type="term" value="F:ligase activity"/>
    <property type="evidence" value="ECO:0007669"/>
    <property type="project" value="UniProtKB-KW"/>
</dbReference>
<keyword evidence="2" id="KW-0436">Ligase</keyword>
<sequence>MAFSKLDARAPGFARAAAAASARGFAPLVRLGGGHAAAYGPGSLVYEEVIAHEAVFEGTQERYAAATGLIRRALARVGVAADVGELDGEYCAGSHSLNVGGRVKIAGLSQRVVRGAALVTAMLLLEDEPRVRPVLTDVYAALSIPWRPETAGAIADVVPAPSHEQLVAALVAEHGGGLEPAQVGEATLAAADALAPRHAA</sequence>
<accession>H0E6B2</accession>
<dbReference type="SUPFAM" id="SSF55681">
    <property type="entry name" value="Class II aaRS and biotin synthetases"/>
    <property type="match status" value="1"/>
</dbReference>
<dbReference type="Pfam" id="PF21948">
    <property type="entry name" value="LplA-B_cat"/>
    <property type="match status" value="1"/>
</dbReference>
<feature type="domain" description="BPL/LPL catalytic" evidence="1">
    <location>
        <begin position="19"/>
        <end position="126"/>
    </location>
</feature>
<dbReference type="Proteomes" id="UP000005143">
    <property type="component" value="Unassembled WGS sequence"/>
</dbReference>
<keyword evidence="3" id="KW-1185">Reference proteome</keyword>
<dbReference type="AlphaFoldDB" id="H0E6B2"/>
<comment type="caution">
    <text evidence="2">The sequence shown here is derived from an EMBL/GenBank/DDBJ whole genome shotgun (WGS) entry which is preliminary data.</text>
</comment>
<evidence type="ECO:0000313" key="2">
    <source>
        <dbReference type="EMBL" id="EHN10810.1"/>
    </source>
</evidence>
<dbReference type="Gene3D" id="3.30.930.10">
    <property type="entry name" value="Bira Bifunctional Protein, Domain 2"/>
    <property type="match status" value="1"/>
</dbReference>
<evidence type="ECO:0000313" key="3">
    <source>
        <dbReference type="Proteomes" id="UP000005143"/>
    </source>
</evidence>
<dbReference type="EMBL" id="AGUD01000201">
    <property type="protein sequence ID" value="EHN10810.1"/>
    <property type="molecule type" value="Genomic_DNA"/>
</dbReference>
<evidence type="ECO:0000259" key="1">
    <source>
        <dbReference type="Pfam" id="PF21948"/>
    </source>
</evidence>
<protein>
    <submittedName>
        <fullName evidence="2">Biotin/lipoate A/B protein ligase</fullName>
    </submittedName>
</protein>
<gene>
    <name evidence="2" type="ORF">PAI11_23620</name>
</gene>
<dbReference type="InterPro" id="IPR045864">
    <property type="entry name" value="aa-tRNA-synth_II/BPL/LPL"/>
</dbReference>
<organism evidence="2 3">
    <name type="scientific">Patulibacter medicamentivorans</name>
    <dbReference type="NCBI Taxonomy" id="1097667"/>
    <lineage>
        <taxon>Bacteria</taxon>
        <taxon>Bacillati</taxon>
        <taxon>Actinomycetota</taxon>
        <taxon>Thermoleophilia</taxon>
        <taxon>Solirubrobacterales</taxon>
        <taxon>Patulibacteraceae</taxon>
        <taxon>Patulibacter</taxon>
    </lineage>
</organism>